<keyword evidence="4" id="KW-0539">Nucleus</keyword>
<dbReference type="AlphaFoldDB" id="A0A9Q0MNH7"/>
<dbReference type="InterPro" id="IPR018972">
    <property type="entry name" value="Sas10_C_dom"/>
</dbReference>
<dbReference type="InterPro" id="IPR007146">
    <property type="entry name" value="Sas10/Utp3/C1D"/>
</dbReference>
<dbReference type="PANTHER" id="PTHR13237">
    <property type="entry name" value="SOMETHING ABOUT SILENCING PROTEIN 10-RELATED"/>
    <property type="match status" value="1"/>
</dbReference>
<evidence type="ECO:0000256" key="1">
    <source>
        <dbReference type="ARBA" id="ARBA00004123"/>
    </source>
</evidence>
<comment type="caution">
    <text evidence="7">The sequence shown here is derived from an EMBL/GenBank/DDBJ whole genome shotgun (WGS) entry which is preliminary data.</text>
</comment>
<protein>
    <submittedName>
        <fullName evidence="7">Something about silencing protein 10</fullName>
    </submittedName>
</protein>
<dbReference type="PANTHER" id="PTHR13237:SF8">
    <property type="entry name" value="SOMETHING ABOUT SILENCING PROTEIN 10"/>
    <property type="match status" value="1"/>
</dbReference>
<feature type="compositionally biased region" description="Basic and acidic residues" evidence="5">
    <location>
        <begin position="151"/>
        <end position="167"/>
    </location>
</feature>
<dbReference type="GO" id="GO:0032040">
    <property type="term" value="C:small-subunit processome"/>
    <property type="evidence" value="ECO:0007669"/>
    <property type="project" value="TreeGrafter"/>
</dbReference>
<name>A0A9Q0MNH7_9DIPT</name>
<feature type="compositionally biased region" description="Basic residues" evidence="5">
    <location>
        <begin position="30"/>
        <end position="39"/>
    </location>
</feature>
<reference evidence="7" key="1">
    <citation type="submission" date="2022-07" db="EMBL/GenBank/DDBJ databases">
        <authorList>
            <person name="Trinca V."/>
            <person name="Uliana J.V.C."/>
            <person name="Torres T.T."/>
            <person name="Ward R.J."/>
            <person name="Monesi N."/>
        </authorList>
    </citation>
    <scope>NUCLEOTIDE SEQUENCE</scope>
    <source>
        <strain evidence="7">HSMRA1968</strain>
        <tissue evidence="7">Whole embryos</tissue>
    </source>
</reference>
<accession>A0A9Q0MNH7</accession>
<dbReference type="OrthoDB" id="1924577at2759"/>
<evidence type="ECO:0000259" key="6">
    <source>
        <dbReference type="Pfam" id="PF09368"/>
    </source>
</evidence>
<feature type="region of interest" description="Disordered" evidence="5">
    <location>
        <begin position="1"/>
        <end position="91"/>
    </location>
</feature>
<feature type="compositionally biased region" description="Acidic residues" evidence="5">
    <location>
        <begin position="323"/>
        <end position="337"/>
    </location>
</feature>
<feature type="domain" description="Sas10 C-terminal" evidence="6">
    <location>
        <begin position="368"/>
        <end position="440"/>
    </location>
</feature>
<comment type="similarity">
    <text evidence="2">Belongs to the SAS10 family.</text>
</comment>
<dbReference type="EMBL" id="WJQU01000004">
    <property type="protein sequence ID" value="KAJ6634971.1"/>
    <property type="molecule type" value="Genomic_DNA"/>
</dbReference>
<evidence type="ECO:0000256" key="4">
    <source>
        <dbReference type="ARBA" id="ARBA00023242"/>
    </source>
</evidence>
<proteinExistence type="inferred from homology"/>
<dbReference type="Proteomes" id="UP001151699">
    <property type="component" value="Chromosome C"/>
</dbReference>
<evidence type="ECO:0000313" key="7">
    <source>
        <dbReference type="EMBL" id="KAJ6634971.1"/>
    </source>
</evidence>
<feature type="region of interest" description="Disordered" evidence="5">
    <location>
        <begin position="321"/>
        <end position="370"/>
    </location>
</feature>
<sequence>MVNKIKIDKDDGDQYEPSDSEDDYTEREKKLLKKVRNRKKGDGDDKVAVLQFDDDDEDEDEDDDDFDEKFEGESDFEDENDDGIPDSRAWGRSRKDFYSTDFVDPDYSSYNVKEAELAEQEEEESKAIQLRLAQQLNETDFTLNVYGKSTDPSEKEDTETKTHLKSDLSDLSHRQKVQLFRKDSPEFEGLVQDFQRHLKESQNLLEPILQYVQQNHLQSLPIFDFVSTQNNLILTYCSNVSFYLVLKAQRSSIKNHPLVKRLVQMRQLLLQLEEKYERVIKPQLEKLLQDIREGHEIRITESSDKEPKKSKKLQLLEAMDDVKENDEESDIDGDEQIPTEITKMETDSENEPSDEEEEEENAVADGTNDRRQITYQMSKNKGLTPHRKKELRNPRVKHRNKFRKAIIRRKGAVRTVRKELKKYSGEISGIKATTKKGIKIR</sequence>
<evidence type="ECO:0000256" key="2">
    <source>
        <dbReference type="ARBA" id="ARBA00010979"/>
    </source>
</evidence>
<gene>
    <name evidence="7" type="primary">Sas10</name>
    <name evidence="7" type="ORF">Bhyg_13553</name>
</gene>
<keyword evidence="8" id="KW-1185">Reference proteome</keyword>
<evidence type="ECO:0000256" key="5">
    <source>
        <dbReference type="SAM" id="MobiDB-lite"/>
    </source>
</evidence>
<evidence type="ECO:0000313" key="8">
    <source>
        <dbReference type="Proteomes" id="UP001151699"/>
    </source>
</evidence>
<feature type="compositionally biased region" description="Acidic residues" evidence="5">
    <location>
        <begin position="347"/>
        <end position="362"/>
    </location>
</feature>
<feature type="compositionally biased region" description="Acidic residues" evidence="5">
    <location>
        <begin position="10"/>
        <end position="25"/>
    </location>
</feature>
<evidence type="ECO:0000256" key="3">
    <source>
        <dbReference type="ARBA" id="ARBA00022553"/>
    </source>
</evidence>
<dbReference type="Pfam" id="PF04000">
    <property type="entry name" value="Sas10_Utp3"/>
    <property type="match status" value="1"/>
</dbReference>
<keyword evidence="3" id="KW-0597">Phosphoprotein</keyword>
<dbReference type="Pfam" id="PF09368">
    <property type="entry name" value="Sas10"/>
    <property type="match status" value="1"/>
</dbReference>
<comment type="subcellular location">
    <subcellularLocation>
        <location evidence="1">Nucleus</location>
    </subcellularLocation>
</comment>
<organism evidence="7 8">
    <name type="scientific">Pseudolycoriella hygida</name>
    <dbReference type="NCBI Taxonomy" id="35572"/>
    <lineage>
        <taxon>Eukaryota</taxon>
        <taxon>Metazoa</taxon>
        <taxon>Ecdysozoa</taxon>
        <taxon>Arthropoda</taxon>
        <taxon>Hexapoda</taxon>
        <taxon>Insecta</taxon>
        <taxon>Pterygota</taxon>
        <taxon>Neoptera</taxon>
        <taxon>Endopterygota</taxon>
        <taxon>Diptera</taxon>
        <taxon>Nematocera</taxon>
        <taxon>Sciaroidea</taxon>
        <taxon>Sciaridae</taxon>
        <taxon>Pseudolycoriella</taxon>
    </lineage>
</organism>
<dbReference type="GO" id="GO:0000462">
    <property type="term" value="P:maturation of SSU-rRNA from tricistronic rRNA transcript (SSU-rRNA, 5.8S rRNA, LSU-rRNA)"/>
    <property type="evidence" value="ECO:0007669"/>
    <property type="project" value="TreeGrafter"/>
</dbReference>
<feature type="compositionally biased region" description="Acidic residues" evidence="5">
    <location>
        <begin position="52"/>
        <end position="84"/>
    </location>
</feature>
<feature type="region of interest" description="Disordered" evidence="5">
    <location>
        <begin position="145"/>
        <end position="167"/>
    </location>
</feature>